<feature type="coiled-coil region" evidence="1">
    <location>
        <begin position="80"/>
        <end position="130"/>
    </location>
</feature>
<evidence type="ECO:0000313" key="3">
    <source>
        <dbReference type="Proteomes" id="UP000824074"/>
    </source>
</evidence>
<dbReference type="Proteomes" id="UP000824074">
    <property type="component" value="Unassembled WGS sequence"/>
</dbReference>
<evidence type="ECO:0000313" key="2">
    <source>
        <dbReference type="EMBL" id="HIU39700.1"/>
    </source>
</evidence>
<organism evidence="2 3">
    <name type="scientific">Candidatus Aphodocola excrementigallinarum</name>
    <dbReference type="NCBI Taxonomy" id="2840670"/>
    <lineage>
        <taxon>Bacteria</taxon>
        <taxon>Bacillati</taxon>
        <taxon>Bacillota</taxon>
        <taxon>Bacilli</taxon>
        <taxon>Candidatus Aphodocola</taxon>
    </lineage>
</organism>
<protein>
    <recommendedName>
        <fullName evidence="4">SPOR domain-containing protein</fullName>
    </recommendedName>
</protein>
<dbReference type="AlphaFoldDB" id="A0A9D1LHF6"/>
<accession>A0A9D1LHF6</accession>
<proteinExistence type="predicted"/>
<dbReference type="EMBL" id="DVMT01000003">
    <property type="protein sequence ID" value="HIU39700.1"/>
    <property type="molecule type" value="Genomic_DNA"/>
</dbReference>
<sequence>MKKTIIGIIIAILAGVLLAKLTFDKYEKVDTKNVISYDDEVYMLKVGSYDSVDEMQRSALDFERYIYIEKEDKVTVYIGIAKTRENMEKIKNVYDDKKVKTTIENVTINNDEFIQNLNEYEKLLDVTEDANSLLIIENQILSCYEDIMVNYE</sequence>
<evidence type="ECO:0000256" key="1">
    <source>
        <dbReference type="SAM" id="Coils"/>
    </source>
</evidence>
<gene>
    <name evidence="2" type="ORF">IAB68_00150</name>
</gene>
<comment type="caution">
    <text evidence="2">The sequence shown here is derived from an EMBL/GenBank/DDBJ whole genome shotgun (WGS) entry which is preliminary data.</text>
</comment>
<reference evidence="2" key="1">
    <citation type="submission" date="2020-10" db="EMBL/GenBank/DDBJ databases">
        <authorList>
            <person name="Gilroy R."/>
        </authorList>
    </citation>
    <scope>NUCLEOTIDE SEQUENCE</scope>
    <source>
        <strain evidence="2">CHK193-30670</strain>
    </source>
</reference>
<reference evidence="2" key="2">
    <citation type="journal article" date="2021" name="PeerJ">
        <title>Extensive microbial diversity within the chicken gut microbiome revealed by metagenomics and culture.</title>
        <authorList>
            <person name="Gilroy R."/>
            <person name="Ravi A."/>
            <person name="Getino M."/>
            <person name="Pursley I."/>
            <person name="Horton D.L."/>
            <person name="Alikhan N.F."/>
            <person name="Baker D."/>
            <person name="Gharbi K."/>
            <person name="Hall N."/>
            <person name="Watson M."/>
            <person name="Adriaenssens E.M."/>
            <person name="Foster-Nyarko E."/>
            <person name="Jarju S."/>
            <person name="Secka A."/>
            <person name="Antonio M."/>
            <person name="Oren A."/>
            <person name="Chaudhuri R.R."/>
            <person name="La Ragione R."/>
            <person name="Hildebrand F."/>
            <person name="Pallen M.J."/>
        </authorList>
    </citation>
    <scope>NUCLEOTIDE SEQUENCE</scope>
    <source>
        <strain evidence="2">CHK193-30670</strain>
    </source>
</reference>
<evidence type="ECO:0008006" key="4">
    <source>
        <dbReference type="Google" id="ProtNLM"/>
    </source>
</evidence>
<keyword evidence="1" id="KW-0175">Coiled coil</keyword>
<name>A0A9D1LHF6_9FIRM</name>